<dbReference type="AlphaFoldDB" id="A0A452YNJ3"/>
<protein>
    <submittedName>
        <fullName evidence="2">Uncharacterized protein</fullName>
    </submittedName>
</protein>
<sequence length="120" mass="13348">MFVQLGNHEVFMSNGTQAFFKYMLLQAPRFRSTPLYSCVGLPFSSHLIYGLGLLSRLFNTKYIIRIARFLFVFVSEAAKNLVVATTAAPSVRALRAPITNTSYGSGMYHMAACLSSTHEL</sequence>
<reference evidence="3" key="2">
    <citation type="journal article" date="2017" name="Nat. Plants">
        <title>The Aegilops tauschii genome reveals multiple impacts of transposons.</title>
        <authorList>
            <person name="Zhao G."/>
            <person name="Zou C."/>
            <person name="Li K."/>
            <person name="Wang K."/>
            <person name="Li T."/>
            <person name="Gao L."/>
            <person name="Zhang X."/>
            <person name="Wang H."/>
            <person name="Yang Z."/>
            <person name="Liu X."/>
            <person name="Jiang W."/>
            <person name="Mao L."/>
            <person name="Kong X."/>
            <person name="Jiao Y."/>
            <person name="Jia J."/>
        </authorList>
    </citation>
    <scope>NUCLEOTIDE SEQUENCE [LARGE SCALE GENOMIC DNA]</scope>
    <source>
        <strain evidence="3">cv. AL8/78</strain>
    </source>
</reference>
<evidence type="ECO:0000256" key="1">
    <source>
        <dbReference type="SAM" id="Phobius"/>
    </source>
</evidence>
<proteinExistence type="predicted"/>
<dbReference type="EnsemblPlants" id="AET1Gv20478300.70">
    <property type="protein sequence ID" value="AET1Gv20478300.70"/>
    <property type="gene ID" value="AET1Gv20478300"/>
</dbReference>
<keyword evidence="3" id="KW-1185">Reference proteome</keyword>
<reference evidence="2" key="4">
    <citation type="submission" date="2019-03" db="UniProtKB">
        <authorList>
            <consortium name="EnsemblPlants"/>
        </authorList>
    </citation>
    <scope>IDENTIFICATION</scope>
</reference>
<reference evidence="3" key="1">
    <citation type="journal article" date="2014" name="Science">
        <title>Ancient hybridizations among the ancestral genomes of bread wheat.</title>
        <authorList>
            <consortium name="International Wheat Genome Sequencing Consortium,"/>
            <person name="Marcussen T."/>
            <person name="Sandve S.R."/>
            <person name="Heier L."/>
            <person name="Spannagl M."/>
            <person name="Pfeifer M."/>
            <person name="Jakobsen K.S."/>
            <person name="Wulff B.B."/>
            <person name="Steuernagel B."/>
            <person name="Mayer K.F."/>
            <person name="Olsen O.A."/>
        </authorList>
    </citation>
    <scope>NUCLEOTIDE SEQUENCE [LARGE SCALE GENOMIC DNA]</scope>
    <source>
        <strain evidence="3">cv. AL8/78</strain>
    </source>
</reference>
<dbReference type="Gramene" id="AET1Gv20478300.70">
    <property type="protein sequence ID" value="AET1Gv20478300.70"/>
    <property type="gene ID" value="AET1Gv20478300"/>
</dbReference>
<evidence type="ECO:0000313" key="2">
    <source>
        <dbReference type="EnsemblPlants" id="AET1Gv20478300.70"/>
    </source>
</evidence>
<keyword evidence="1" id="KW-1133">Transmembrane helix</keyword>
<feature type="transmembrane region" description="Helical" evidence="1">
    <location>
        <begin position="34"/>
        <end position="58"/>
    </location>
</feature>
<accession>A0A452YNJ3</accession>
<evidence type="ECO:0000313" key="3">
    <source>
        <dbReference type="Proteomes" id="UP000015105"/>
    </source>
</evidence>
<organism evidence="2 3">
    <name type="scientific">Aegilops tauschii subsp. strangulata</name>
    <name type="common">Goatgrass</name>
    <dbReference type="NCBI Taxonomy" id="200361"/>
    <lineage>
        <taxon>Eukaryota</taxon>
        <taxon>Viridiplantae</taxon>
        <taxon>Streptophyta</taxon>
        <taxon>Embryophyta</taxon>
        <taxon>Tracheophyta</taxon>
        <taxon>Spermatophyta</taxon>
        <taxon>Magnoliopsida</taxon>
        <taxon>Liliopsida</taxon>
        <taxon>Poales</taxon>
        <taxon>Poaceae</taxon>
        <taxon>BOP clade</taxon>
        <taxon>Pooideae</taxon>
        <taxon>Triticodae</taxon>
        <taxon>Triticeae</taxon>
        <taxon>Triticinae</taxon>
        <taxon>Aegilops</taxon>
    </lineage>
</organism>
<name>A0A452YNJ3_AEGTS</name>
<keyword evidence="1" id="KW-0472">Membrane</keyword>
<reference evidence="2" key="5">
    <citation type="journal article" date="2021" name="G3 (Bethesda)">
        <title>Aegilops tauschii genome assembly Aet v5.0 features greater sequence contiguity and improved annotation.</title>
        <authorList>
            <person name="Wang L."/>
            <person name="Zhu T."/>
            <person name="Rodriguez J.C."/>
            <person name="Deal K.R."/>
            <person name="Dubcovsky J."/>
            <person name="McGuire P.E."/>
            <person name="Lux T."/>
            <person name="Spannagl M."/>
            <person name="Mayer K.F.X."/>
            <person name="Baldrich P."/>
            <person name="Meyers B.C."/>
            <person name="Huo N."/>
            <person name="Gu Y.Q."/>
            <person name="Zhou H."/>
            <person name="Devos K.M."/>
            <person name="Bennetzen J.L."/>
            <person name="Unver T."/>
            <person name="Budak H."/>
            <person name="Gulick P.J."/>
            <person name="Galiba G."/>
            <person name="Kalapos B."/>
            <person name="Nelson D.R."/>
            <person name="Li P."/>
            <person name="You F.M."/>
            <person name="Luo M.C."/>
            <person name="Dvorak J."/>
        </authorList>
    </citation>
    <scope>NUCLEOTIDE SEQUENCE [LARGE SCALE GENOMIC DNA]</scope>
    <source>
        <strain evidence="2">cv. AL8/78</strain>
    </source>
</reference>
<keyword evidence="1" id="KW-0812">Transmembrane</keyword>
<dbReference type="Proteomes" id="UP000015105">
    <property type="component" value="Chromosome 1D"/>
</dbReference>
<reference evidence="2" key="3">
    <citation type="journal article" date="2017" name="Nature">
        <title>Genome sequence of the progenitor of the wheat D genome Aegilops tauschii.</title>
        <authorList>
            <person name="Luo M.C."/>
            <person name="Gu Y.Q."/>
            <person name="Puiu D."/>
            <person name="Wang H."/>
            <person name="Twardziok S.O."/>
            <person name="Deal K.R."/>
            <person name="Huo N."/>
            <person name="Zhu T."/>
            <person name="Wang L."/>
            <person name="Wang Y."/>
            <person name="McGuire P.E."/>
            <person name="Liu S."/>
            <person name="Long H."/>
            <person name="Ramasamy R.K."/>
            <person name="Rodriguez J.C."/>
            <person name="Van S.L."/>
            <person name="Yuan L."/>
            <person name="Wang Z."/>
            <person name="Xia Z."/>
            <person name="Xiao L."/>
            <person name="Anderson O.D."/>
            <person name="Ouyang S."/>
            <person name="Liang Y."/>
            <person name="Zimin A.V."/>
            <person name="Pertea G."/>
            <person name="Qi P."/>
            <person name="Bennetzen J.L."/>
            <person name="Dai X."/>
            <person name="Dawson M.W."/>
            <person name="Muller H.G."/>
            <person name="Kugler K."/>
            <person name="Rivarola-Duarte L."/>
            <person name="Spannagl M."/>
            <person name="Mayer K.F.X."/>
            <person name="Lu F.H."/>
            <person name="Bevan M.W."/>
            <person name="Leroy P."/>
            <person name="Li P."/>
            <person name="You F.M."/>
            <person name="Sun Q."/>
            <person name="Liu Z."/>
            <person name="Lyons E."/>
            <person name="Wicker T."/>
            <person name="Salzberg S.L."/>
            <person name="Devos K.M."/>
            <person name="Dvorak J."/>
        </authorList>
    </citation>
    <scope>NUCLEOTIDE SEQUENCE [LARGE SCALE GENOMIC DNA]</scope>
    <source>
        <strain evidence="2">cv. AL8/78</strain>
    </source>
</reference>